<protein>
    <submittedName>
        <fullName evidence="1">7529_t:CDS:1</fullName>
    </submittedName>
</protein>
<evidence type="ECO:0000313" key="1">
    <source>
        <dbReference type="EMBL" id="CAG8767686.1"/>
    </source>
</evidence>
<evidence type="ECO:0000313" key="2">
    <source>
        <dbReference type="Proteomes" id="UP000789366"/>
    </source>
</evidence>
<dbReference type="Proteomes" id="UP000789366">
    <property type="component" value="Unassembled WGS sequence"/>
</dbReference>
<proteinExistence type="predicted"/>
<organism evidence="1 2">
    <name type="scientific">Cetraspora pellucida</name>
    <dbReference type="NCBI Taxonomy" id="1433469"/>
    <lineage>
        <taxon>Eukaryota</taxon>
        <taxon>Fungi</taxon>
        <taxon>Fungi incertae sedis</taxon>
        <taxon>Mucoromycota</taxon>
        <taxon>Glomeromycotina</taxon>
        <taxon>Glomeromycetes</taxon>
        <taxon>Diversisporales</taxon>
        <taxon>Gigasporaceae</taxon>
        <taxon>Cetraspora</taxon>
    </lineage>
</organism>
<keyword evidence="2" id="KW-1185">Reference proteome</keyword>
<gene>
    <name evidence="1" type="ORF">SPELUC_LOCUS15574</name>
</gene>
<comment type="caution">
    <text evidence="1">The sequence shown here is derived from an EMBL/GenBank/DDBJ whole genome shotgun (WGS) entry which is preliminary data.</text>
</comment>
<feature type="non-terminal residue" evidence="1">
    <location>
        <position position="45"/>
    </location>
</feature>
<sequence>NHKPTKQRTTRKQRKTQIAKKKIIKKATEKVFLKKFERLFKDFIK</sequence>
<reference evidence="1" key="1">
    <citation type="submission" date="2021-06" db="EMBL/GenBank/DDBJ databases">
        <authorList>
            <person name="Kallberg Y."/>
            <person name="Tangrot J."/>
            <person name="Rosling A."/>
        </authorList>
    </citation>
    <scope>NUCLEOTIDE SEQUENCE</scope>
    <source>
        <strain evidence="1">28 12/20/2015</strain>
    </source>
</reference>
<dbReference type="EMBL" id="CAJVPW010052140">
    <property type="protein sequence ID" value="CAG8767686.1"/>
    <property type="molecule type" value="Genomic_DNA"/>
</dbReference>
<name>A0ACA9QX49_9GLOM</name>
<feature type="non-terminal residue" evidence="1">
    <location>
        <position position="1"/>
    </location>
</feature>
<accession>A0ACA9QX49</accession>